<dbReference type="Gene3D" id="3.55.50.30">
    <property type="match status" value="1"/>
</dbReference>
<dbReference type="Gene3D" id="2.60.120.1440">
    <property type="match status" value="1"/>
</dbReference>
<evidence type="ECO:0000259" key="2">
    <source>
        <dbReference type="Pfam" id="PF04773"/>
    </source>
</evidence>
<accession>A0A512RSV8</accession>
<keyword evidence="1" id="KW-0472">Membrane</keyword>
<protein>
    <recommendedName>
        <fullName evidence="6">Iron dicitrate transporter FecR</fullName>
    </recommendedName>
</protein>
<evidence type="ECO:0000313" key="4">
    <source>
        <dbReference type="EMBL" id="GEP98777.1"/>
    </source>
</evidence>
<name>A0A512RSV8_9BACT</name>
<gene>
    <name evidence="4" type="ORF">CCY01nite_50370</name>
</gene>
<dbReference type="InterPro" id="IPR006860">
    <property type="entry name" value="FecR"/>
</dbReference>
<dbReference type="AlphaFoldDB" id="A0A512RSV8"/>
<evidence type="ECO:0000256" key="1">
    <source>
        <dbReference type="SAM" id="Phobius"/>
    </source>
</evidence>
<dbReference type="EMBL" id="BKAU01000009">
    <property type="protein sequence ID" value="GEP98777.1"/>
    <property type="molecule type" value="Genomic_DNA"/>
</dbReference>
<feature type="transmembrane region" description="Helical" evidence="1">
    <location>
        <begin position="85"/>
        <end position="105"/>
    </location>
</feature>
<reference evidence="4 5" key="1">
    <citation type="submission" date="2019-07" db="EMBL/GenBank/DDBJ databases">
        <title>Whole genome shotgun sequence of Chitinophaga cymbidii NBRC 109752.</title>
        <authorList>
            <person name="Hosoyama A."/>
            <person name="Uohara A."/>
            <person name="Ohji S."/>
            <person name="Ichikawa N."/>
        </authorList>
    </citation>
    <scope>NUCLEOTIDE SEQUENCE [LARGE SCALE GENOMIC DNA]</scope>
    <source>
        <strain evidence="4 5">NBRC 109752</strain>
    </source>
</reference>
<proteinExistence type="predicted"/>
<dbReference type="InterPro" id="IPR032508">
    <property type="entry name" value="FecR_C"/>
</dbReference>
<dbReference type="Pfam" id="PF04773">
    <property type="entry name" value="FecR"/>
    <property type="match status" value="1"/>
</dbReference>
<keyword evidence="5" id="KW-1185">Reference proteome</keyword>
<dbReference type="Pfam" id="PF16344">
    <property type="entry name" value="FecR_C"/>
    <property type="match status" value="1"/>
</dbReference>
<dbReference type="Proteomes" id="UP000321436">
    <property type="component" value="Unassembled WGS sequence"/>
</dbReference>
<dbReference type="OrthoDB" id="1099963at2"/>
<feature type="domain" description="FecR protein" evidence="2">
    <location>
        <begin position="183"/>
        <end position="278"/>
    </location>
</feature>
<dbReference type="FunFam" id="2.60.120.1440:FF:000001">
    <property type="entry name" value="Putative anti-sigma factor"/>
    <property type="match status" value="1"/>
</dbReference>
<sequence length="391" mass="42937">MDQHRINQILKQYAAGALTEEEKKELEQLLAQPGRDALAERIAALMGEESDTSYTITAGKNLETFARIMAADKPLRPKLKPVARWWWAAAAAVFLCLAAGAYFLLNPGRQSAQTAQQQQVTPEKDPGRNTAVLYLEDNSAVELDSAGNGFLTNQGGARVTLANGELAYEPQPAEGPLAVTYNRIATPRGGEFSIVLPDGTKVWLNAASSLRFPTAFNGEKREVELTGEAYLQVAEDKARPFEVKIRDVNIAVLGTQFNIMGYEDEAGIVTTLVSGSVRVTAQGHPSRLLVPGQHAVVENKTGALYVQKADVAEEIAWKNGSIHFESVNIRQIMRQVSRWYDVDVEYRGNVADMDFTCTVSRRDKLSKLLTLLEMTAAVHFTMEGNTIIVQP</sequence>
<dbReference type="PANTHER" id="PTHR30273">
    <property type="entry name" value="PERIPLASMIC SIGNAL SENSOR AND SIGMA FACTOR ACTIVATOR FECR-RELATED"/>
    <property type="match status" value="1"/>
</dbReference>
<dbReference type="InterPro" id="IPR012373">
    <property type="entry name" value="Ferrdict_sens_TM"/>
</dbReference>
<feature type="domain" description="Protein FecR C-terminal" evidence="3">
    <location>
        <begin position="322"/>
        <end position="389"/>
    </location>
</feature>
<dbReference type="PANTHER" id="PTHR30273:SF2">
    <property type="entry name" value="PROTEIN FECR"/>
    <property type="match status" value="1"/>
</dbReference>
<evidence type="ECO:0000313" key="5">
    <source>
        <dbReference type="Proteomes" id="UP000321436"/>
    </source>
</evidence>
<evidence type="ECO:0008006" key="6">
    <source>
        <dbReference type="Google" id="ProtNLM"/>
    </source>
</evidence>
<comment type="caution">
    <text evidence="4">The sequence shown here is derived from an EMBL/GenBank/DDBJ whole genome shotgun (WGS) entry which is preliminary data.</text>
</comment>
<organism evidence="4 5">
    <name type="scientific">Chitinophaga cymbidii</name>
    <dbReference type="NCBI Taxonomy" id="1096750"/>
    <lineage>
        <taxon>Bacteria</taxon>
        <taxon>Pseudomonadati</taxon>
        <taxon>Bacteroidota</taxon>
        <taxon>Chitinophagia</taxon>
        <taxon>Chitinophagales</taxon>
        <taxon>Chitinophagaceae</taxon>
        <taxon>Chitinophaga</taxon>
    </lineage>
</organism>
<dbReference type="RefSeq" id="WP_146867406.1">
    <property type="nucleotide sequence ID" value="NZ_BKAU01000009.1"/>
</dbReference>
<keyword evidence="1" id="KW-1133">Transmembrane helix</keyword>
<keyword evidence="1" id="KW-0812">Transmembrane</keyword>
<evidence type="ECO:0000259" key="3">
    <source>
        <dbReference type="Pfam" id="PF16344"/>
    </source>
</evidence>
<dbReference type="GO" id="GO:0016989">
    <property type="term" value="F:sigma factor antagonist activity"/>
    <property type="evidence" value="ECO:0007669"/>
    <property type="project" value="TreeGrafter"/>
</dbReference>